<dbReference type="GO" id="GO:0005829">
    <property type="term" value="C:cytosol"/>
    <property type="evidence" value="ECO:0007669"/>
    <property type="project" value="TreeGrafter"/>
</dbReference>
<evidence type="ECO:0000256" key="4">
    <source>
        <dbReference type="ARBA" id="ARBA00013186"/>
    </source>
</evidence>
<organism evidence="10 11">
    <name type="scientific">Arcticibacterium luteifluviistationis</name>
    <dbReference type="NCBI Taxonomy" id="1784714"/>
    <lineage>
        <taxon>Bacteria</taxon>
        <taxon>Pseudomonadati</taxon>
        <taxon>Bacteroidota</taxon>
        <taxon>Cytophagia</taxon>
        <taxon>Cytophagales</taxon>
        <taxon>Leadbetterellaceae</taxon>
        <taxon>Arcticibacterium</taxon>
    </lineage>
</organism>
<reference evidence="10 11" key="1">
    <citation type="submission" date="2018-05" db="EMBL/GenBank/DDBJ databases">
        <title>Complete genome sequence of Arcticibacterium luteifluviistationis SM1504T, a cytophagaceae bacterium isolated from Arctic surface seawater.</title>
        <authorList>
            <person name="Li Y."/>
            <person name="Qin Q.-L."/>
        </authorList>
    </citation>
    <scope>NUCLEOTIDE SEQUENCE [LARGE SCALE GENOMIC DNA]</scope>
    <source>
        <strain evidence="10 11">SM1504</strain>
    </source>
</reference>
<feature type="domain" description="Class II aldolase/adducin N-terminal" evidence="9">
    <location>
        <begin position="20"/>
        <end position="210"/>
    </location>
</feature>
<dbReference type="AlphaFoldDB" id="A0A2Z4GFH0"/>
<evidence type="ECO:0000256" key="1">
    <source>
        <dbReference type="ARBA" id="ARBA00001726"/>
    </source>
</evidence>
<accession>A0A2Z4GFH0</accession>
<keyword evidence="5" id="KW-0479">Metal-binding</keyword>
<dbReference type="EMBL" id="CP029480">
    <property type="protein sequence ID" value="AWV99533.1"/>
    <property type="molecule type" value="Genomic_DNA"/>
</dbReference>
<comment type="cofactor">
    <cofactor evidence="2">
        <name>Zn(2+)</name>
        <dbReference type="ChEBI" id="CHEBI:29105"/>
    </cofactor>
</comment>
<dbReference type="RefSeq" id="WP_111372901.1">
    <property type="nucleotide sequence ID" value="NZ_CP029480.1"/>
</dbReference>
<proteinExistence type="inferred from homology"/>
<dbReference type="InterPro" id="IPR036409">
    <property type="entry name" value="Aldolase_II/adducin_N_sf"/>
</dbReference>
<dbReference type="OrthoDB" id="9786287at2"/>
<dbReference type="KEGG" id="als:DJ013_15710"/>
<dbReference type="GO" id="GO:0019323">
    <property type="term" value="P:pentose catabolic process"/>
    <property type="evidence" value="ECO:0007669"/>
    <property type="project" value="TreeGrafter"/>
</dbReference>
<dbReference type="Proteomes" id="UP000249873">
    <property type="component" value="Chromosome"/>
</dbReference>
<dbReference type="NCBIfam" id="NF006047">
    <property type="entry name" value="PRK08193.1"/>
    <property type="match status" value="1"/>
</dbReference>
<dbReference type="FunFam" id="3.40.225.10:FF:000001">
    <property type="entry name" value="L-ribulose-5-phosphate 4-epimerase UlaF"/>
    <property type="match status" value="1"/>
</dbReference>
<dbReference type="GO" id="GO:0008742">
    <property type="term" value="F:L-ribulose-phosphate 4-epimerase activity"/>
    <property type="evidence" value="ECO:0007669"/>
    <property type="project" value="UniProtKB-EC"/>
</dbReference>
<dbReference type="SUPFAM" id="SSF53639">
    <property type="entry name" value="AraD/HMP-PK domain-like"/>
    <property type="match status" value="1"/>
</dbReference>
<evidence type="ECO:0000313" key="11">
    <source>
        <dbReference type="Proteomes" id="UP000249873"/>
    </source>
</evidence>
<evidence type="ECO:0000256" key="6">
    <source>
        <dbReference type="ARBA" id="ARBA00022833"/>
    </source>
</evidence>
<evidence type="ECO:0000259" key="9">
    <source>
        <dbReference type="SMART" id="SM01007"/>
    </source>
</evidence>
<evidence type="ECO:0000256" key="7">
    <source>
        <dbReference type="ARBA" id="ARBA00023235"/>
    </source>
</evidence>
<dbReference type="EC" id="5.1.3.4" evidence="4"/>
<protein>
    <recommendedName>
        <fullName evidence="4">L-ribulose-5-phosphate 4-epimerase</fullName>
        <ecNumber evidence="4">5.1.3.4</ecNumber>
    </recommendedName>
</protein>
<dbReference type="SMART" id="SM01007">
    <property type="entry name" value="Aldolase_II"/>
    <property type="match status" value="1"/>
</dbReference>
<evidence type="ECO:0000313" key="10">
    <source>
        <dbReference type="EMBL" id="AWV99533.1"/>
    </source>
</evidence>
<comment type="similarity">
    <text evidence="3">Belongs to the aldolase class II family. AraD/FucA subfamily.</text>
</comment>
<evidence type="ECO:0000256" key="3">
    <source>
        <dbReference type="ARBA" id="ARBA00010037"/>
    </source>
</evidence>
<dbReference type="PANTHER" id="PTHR22789">
    <property type="entry name" value="FUCULOSE PHOSPHATE ALDOLASE"/>
    <property type="match status" value="1"/>
</dbReference>
<dbReference type="PANTHER" id="PTHR22789:SF8">
    <property type="entry name" value="L-RIBULOSE-5-PHOSPHATE 4-EPIMERASE SGBE"/>
    <property type="match status" value="1"/>
</dbReference>
<sequence length="245" mass="27617">MKTLQYIKTKNLKKYKNLKEECYEANLELPKLGLVLFTFGNVSAVDRKEGVFAIKPSGVPYEKLKVEDIVIMDYDAKVVEGNMRPSSDTKTHALLYKTWDDIGGITHTHSTYAVAWAQAGKNIPIFGTTHADHTHQDIPCAPVLSDEMIQGDYEFETGNQIINVFKERGLSHLEMEMVLLQNHGPFTWGKDAAKSVYNAAVLEEVAKMAQLTLAINPETPRLKETLKNKHFQRKHGKDAYYGQGC</sequence>
<dbReference type="InterPro" id="IPR001303">
    <property type="entry name" value="Aldolase_II/adducin_N"/>
</dbReference>
<keyword evidence="6" id="KW-0862">Zinc</keyword>
<dbReference type="Gene3D" id="3.40.225.10">
    <property type="entry name" value="Class II aldolase/adducin N-terminal domain"/>
    <property type="match status" value="1"/>
</dbReference>
<dbReference type="GO" id="GO:0046872">
    <property type="term" value="F:metal ion binding"/>
    <property type="evidence" value="ECO:0007669"/>
    <property type="project" value="UniProtKB-KW"/>
</dbReference>
<keyword evidence="8" id="KW-0119">Carbohydrate metabolism</keyword>
<dbReference type="InterPro" id="IPR050197">
    <property type="entry name" value="Aldolase_class_II_sugar_metab"/>
</dbReference>
<name>A0A2Z4GFH0_9BACT</name>
<keyword evidence="11" id="KW-1185">Reference proteome</keyword>
<evidence type="ECO:0000256" key="8">
    <source>
        <dbReference type="ARBA" id="ARBA00023277"/>
    </source>
</evidence>
<gene>
    <name evidence="10" type="primary">araD</name>
    <name evidence="10" type="ORF">DJ013_15710</name>
</gene>
<comment type="catalytic activity">
    <reaction evidence="1">
        <text>L-ribulose 5-phosphate = D-xylulose 5-phosphate</text>
        <dbReference type="Rhea" id="RHEA:22368"/>
        <dbReference type="ChEBI" id="CHEBI:57737"/>
        <dbReference type="ChEBI" id="CHEBI:58226"/>
        <dbReference type="EC" id="5.1.3.4"/>
    </reaction>
</comment>
<dbReference type="GO" id="GO:0016832">
    <property type="term" value="F:aldehyde-lyase activity"/>
    <property type="evidence" value="ECO:0007669"/>
    <property type="project" value="TreeGrafter"/>
</dbReference>
<evidence type="ECO:0000256" key="2">
    <source>
        <dbReference type="ARBA" id="ARBA00001947"/>
    </source>
</evidence>
<dbReference type="Pfam" id="PF00596">
    <property type="entry name" value="Aldolase_II"/>
    <property type="match status" value="1"/>
</dbReference>
<evidence type="ECO:0000256" key="5">
    <source>
        <dbReference type="ARBA" id="ARBA00022723"/>
    </source>
</evidence>
<keyword evidence="7 10" id="KW-0413">Isomerase</keyword>